<comment type="caution">
    <text evidence="2">The sequence shown here is derived from an EMBL/GenBank/DDBJ whole genome shotgun (WGS) entry which is preliminary data.</text>
</comment>
<dbReference type="InterPro" id="IPR052894">
    <property type="entry name" value="AsmA-related"/>
</dbReference>
<dbReference type="PANTHER" id="PTHR30441">
    <property type="entry name" value="DUF748 DOMAIN-CONTAINING PROTEIN"/>
    <property type="match status" value="1"/>
</dbReference>
<sequence>MKRLVRTLLAVVGVLALVTVGAVVYVTTFFNPEDMKPRLVSVVKEHTGLELSLEGPLEWSFYPRIGVSVAEAEARLPDQADDAQAFAAFSEASVSLAFTPLLRGEIAIDGLTLDGLSLNLERDSDGTGNWEALLERLENRADDAEKALAPASAGPNPDDEGGLSVALNIASVEVTKGHLSLVDHQAGREWQAEKLTINGSNVNPDTAFPLSSTFQLKVFDQLDGGGEGETTEERTPGLQSDVTLESDVNLGLADSRHVLSDVTLETSTLLAGASEPQEATLTSDEVVLNLGEQRLHMAPSQLDASLLAPQLGEKRVAMTLSFQLESDFDAGTAQLRDIALSGPDGLSIKGNLNLKELNSAPRYDGQVRLAPLSLRAWLARMDAMPSMSSDEALSEVALTSPVEGTLEQLSLNGLTLVLDDNTFSGSLGARFDGTRVDLDLEGDRLDADSYLPPPEQDTAANGIPGIASALAQDQDQDGAPAILPKSFLAGLDESVSLALGQLILGGQRYQDVSLSMQGEGGRHRLTGFEAGFHEGRLKATGVLDASGDDLAWQLAPEVEGVRLESLLTSLGQEPAPLSGSLHASGELTTRGNARHELTRNLNGTLDTRINEGSIPRANISRQLCTAVARLEGEQTTREWSENTRFENISARFTIRDGVAHNDDLLITLPGIEVSGGGQLDLGSQRFDADGAARFVDTADAACSVNRRLEKVPFPVRCEGSLEGDSSQWCGFDADAFKANLGELVAEEARSRVNEEVEERLGKELERLDERIGEEAGKELRDAVRGLFN</sequence>
<protein>
    <submittedName>
        <fullName evidence="2">AsmA family protein</fullName>
    </submittedName>
</protein>
<proteinExistence type="predicted"/>
<organism evidence="2 3">
    <name type="scientific">Halomonas litopenaei</name>
    <dbReference type="NCBI Taxonomy" id="2109328"/>
    <lineage>
        <taxon>Bacteria</taxon>
        <taxon>Pseudomonadati</taxon>
        <taxon>Pseudomonadota</taxon>
        <taxon>Gammaproteobacteria</taxon>
        <taxon>Oceanospirillales</taxon>
        <taxon>Halomonadaceae</taxon>
        <taxon>Halomonas</taxon>
    </lineage>
</organism>
<dbReference type="InterPro" id="IPR007844">
    <property type="entry name" value="AsmA"/>
</dbReference>
<dbReference type="RefSeq" id="WP_108131092.1">
    <property type="nucleotide sequence ID" value="NZ_PXNS01000001.1"/>
</dbReference>
<feature type="domain" description="AsmA" evidence="1">
    <location>
        <begin position="1"/>
        <end position="663"/>
    </location>
</feature>
<dbReference type="Proteomes" id="UP000241895">
    <property type="component" value="Unassembled WGS sequence"/>
</dbReference>
<evidence type="ECO:0000313" key="2">
    <source>
        <dbReference type="EMBL" id="PTL95861.1"/>
    </source>
</evidence>
<dbReference type="EMBL" id="PXNS01000001">
    <property type="protein sequence ID" value="PTL95861.1"/>
    <property type="molecule type" value="Genomic_DNA"/>
</dbReference>
<evidence type="ECO:0000259" key="1">
    <source>
        <dbReference type="Pfam" id="PF05170"/>
    </source>
</evidence>
<accession>A0ABX5J198</accession>
<gene>
    <name evidence="2" type="ORF">C6W88_00105</name>
</gene>
<keyword evidence="3" id="KW-1185">Reference proteome</keyword>
<dbReference type="Pfam" id="PF05170">
    <property type="entry name" value="AsmA"/>
    <property type="match status" value="1"/>
</dbReference>
<evidence type="ECO:0000313" key="3">
    <source>
        <dbReference type="Proteomes" id="UP000241895"/>
    </source>
</evidence>
<reference evidence="2 3" key="1">
    <citation type="submission" date="2018-03" db="EMBL/GenBank/DDBJ databases">
        <authorList>
            <person name="Zhou J."/>
            <person name="Li X."/>
            <person name="Xue M."/>
            <person name="Yin J."/>
        </authorList>
    </citation>
    <scope>NUCLEOTIDE SEQUENCE [LARGE SCALE GENOMIC DNA]</scope>
    <source>
        <strain evidence="2 3">SYSU ZJ2214</strain>
    </source>
</reference>
<dbReference type="PANTHER" id="PTHR30441:SF4">
    <property type="entry name" value="PROTEIN ASMA"/>
    <property type="match status" value="1"/>
</dbReference>
<name>A0ABX5J198_9GAMM</name>